<name>A0A448XNX0_9PLAT</name>
<keyword evidence="5" id="KW-0418">Kinase</keyword>
<dbReference type="PROSITE" id="PS00108">
    <property type="entry name" value="PROTEIN_KINASE_ST"/>
    <property type="match status" value="1"/>
</dbReference>
<dbReference type="OrthoDB" id="2156623at2759"/>
<evidence type="ECO:0000256" key="3">
    <source>
        <dbReference type="ARBA" id="ARBA00022679"/>
    </source>
</evidence>
<dbReference type="PANTHER" id="PTHR24356">
    <property type="entry name" value="SERINE/THREONINE-PROTEIN KINASE"/>
    <property type="match status" value="1"/>
</dbReference>
<evidence type="ECO:0000256" key="7">
    <source>
        <dbReference type="ARBA" id="ARBA00047899"/>
    </source>
</evidence>
<dbReference type="Proteomes" id="UP000784294">
    <property type="component" value="Unassembled WGS sequence"/>
</dbReference>
<evidence type="ECO:0000256" key="2">
    <source>
        <dbReference type="ARBA" id="ARBA00022527"/>
    </source>
</evidence>
<keyword evidence="11" id="KW-1185">Reference proteome</keyword>
<organism evidence="10 11">
    <name type="scientific">Protopolystoma xenopodis</name>
    <dbReference type="NCBI Taxonomy" id="117903"/>
    <lineage>
        <taxon>Eukaryota</taxon>
        <taxon>Metazoa</taxon>
        <taxon>Spiralia</taxon>
        <taxon>Lophotrochozoa</taxon>
        <taxon>Platyhelminthes</taxon>
        <taxon>Monogenea</taxon>
        <taxon>Polyopisthocotylea</taxon>
        <taxon>Polystomatidea</taxon>
        <taxon>Polystomatidae</taxon>
        <taxon>Protopolystoma</taxon>
    </lineage>
</organism>
<dbReference type="InterPro" id="IPR011009">
    <property type="entry name" value="Kinase-like_dom_sf"/>
</dbReference>
<dbReference type="Pfam" id="PF00069">
    <property type="entry name" value="Pkinase"/>
    <property type="match status" value="1"/>
</dbReference>
<dbReference type="EMBL" id="CAAALY010268840">
    <property type="protein sequence ID" value="VEL41326.1"/>
    <property type="molecule type" value="Genomic_DNA"/>
</dbReference>
<evidence type="ECO:0000259" key="9">
    <source>
        <dbReference type="PROSITE" id="PS50011"/>
    </source>
</evidence>
<evidence type="ECO:0000313" key="10">
    <source>
        <dbReference type="EMBL" id="VEL41326.1"/>
    </source>
</evidence>
<dbReference type="PANTHER" id="PTHR24356:SF184">
    <property type="entry name" value="SERINE_THREONINE-PROTEIN KINASE TRICORNERED"/>
    <property type="match status" value="1"/>
</dbReference>
<dbReference type="SUPFAM" id="SSF56112">
    <property type="entry name" value="Protein kinase-like (PK-like)"/>
    <property type="match status" value="1"/>
</dbReference>
<accession>A0A448XNX0</accession>
<evidence type="ECO:0000256" key="6">
    <source>
        <dbReference type="ARBA" id="ARBA00022840"/>
    </source>
</evidence>
<dbReference type="SMART" id="SM00220">
    <property type="entry name" value="S_TKc"/>
    <property type="match status" value="1"/>
</dbReference>
<reference evidence="10" key="1">
    <citation type="submission" date="2018-11" db="EMBL/GenBank/DDBJ databases">
        <authorList>
            <consortium name="Pathogen Informatics"/>
        </authorList>
    </citation>
    <scope>NUCLEOTIDE SEQUENCE</scope>
</reference>
<dbReference type="GO" id="GO:0004674">
    <property type="term" value="F:protein serine/threonine kinase activity"/>
    <property type="evidence" value="ECO:0007669"/>
    <property type="project" value="UniProtKB-KW"/>
</dbReference>
<dbReference type="EC" id="2.7.11.1" evidence="1"/>
<dbReference type="AlphaFoldDB" id="A0A448XNX0"/>
<keyword evidence="6" id="KW-0067">ATP-binding</keyword>
<sequence>MVMEYVPGGNLVGWMDEVEVLSEPAARFYAAEVTLALRALHGMGFIHRDLKPDNLLVDAHGHLKLADFGTCIAVDSKTRRVHCHTAVGTPDYISPEVLLSQVHHILPMGFHISSQVDLLAHHFQL</sequence>
<keyword evidence="3" id="KW-0808">Transferase</keyword>
<feature type="domain" description="Protein kinase" evidence="9">
    <location>
        <begin position="1"/>
        <end position="125"/>
    </location>
</feature>
<dbReference type="InterPro" id="IPR000719">
    <property type="entry name" value="Prot_kinase_dom"/>
</dbReference>
<dbReference type="GO" id="GO:0005524">
    <property type="term" value="F:ATP binding"/>
    <property type="evidence" value="ECO:0007669"/>
    <property type="project" value="UniProtKB-KW"/>
</dbReference>
<dbReference type="Gene3D" id="1.10.510.10">
    <property type="entry name" value="Transferase(Phosphotransferase) domain 1"/>
    <property type="match status" value="1"/>
</dbReference>
<evidence type="ECO:0000256" key="1">
    <source>
        <dbReference type="ARBA" id="ARBA00012513"/>
    </source>
</evidence>
<evidence type="ECO:0000256" key="8">
    <source>
        <dbReference type="ARBA" id="ARBA00048679"/>
    </source>
</evidence>
<evidence type="ECO:0000256" key="4">
    <source>
        <dbReference type="ARBA" id="ARBA00022741"/>
    </source>
</evidence>
<comment type="catalytic activity">
    <reaction evidence="8">
        <text>L-seryl-[protein] + ATP = O-phospho-L-seryl-[protein] + ADP + H(+)</text>
        <dbReference type="Rhea" id="RHEA:17989"/>
        <dbReference type="Rhea" id="RHEA-COMP:9863"/>
        <dbReference type="Rhea" id="RHEA-COMP:11604"/>
        <dbReference type="ChEBI" id="CHEBI:15378"/>
        <dbReference type="ChEBI" id="CHEBI:29999"/>
        <dbReference type="ChEBI" id="CHEBI:30616"/>
        <dbReference type="ChEBI" id="CHEBI:83421"/>
        <dbReference type="ChEBI" id="CHEBI:456216"/>
        <dbReference type="EC" id="2.7.11.1"/>
    </reaction>
</comment>
<dbReference type="GO" id="GO:0035556">
    <property type="term" value="P:intracellular signal transduction"/>
    <property type="evidence" value="ECO:0007669"/>
    <property type="project" value="TreeGrafter"/>
</dbReference>
<dbReference type="InterPro" id="IPR050236">
    <property type="entry name" value="Ser_Thr_kinase_AGC"/>
</dbReference>
<gene>
    <name evidence="10" type="ORF">PXEA_LOCUS34766</name>
</gene>
<evidence type="ECO:0000256" key="5">
    <source>
        <dbReference type="ARBA" id="ARBA00022777"/>
    </source>
</evidence>
<comment type="catalytic activity">
    <reaction evidence="7">
        <text>L-threonyl-[protein] + ATP = O-phospho-L-threonyl-[protein] + ADP + H(+)</text>
        <dbReference type="Rhea" id="RHEA:46608"/>
        <dbReference type="Rhea" id="RHEA-COMP:11060"/>
        <dbReference type="Rhea" id="RHEA-COMP:11605"/>
        <dbReference type="ChEBI" id="CHEBI:15378"/>
        <dbReference type="ChEBI" id="CHEBI:30013"/>
        <dbReference type="ChEBI" id="CHEBI:30616"/>
        <dbReference type="ChEBI" id="CHEBI:61977"/>
        <dbReference type="ChEBI" id="CHEBI:456216"/>
        <dbReference type="EC" id="2.7.11.1"/>
    </reaction>
</comment>
<comment type="caution">
    <text evidence="10">The sequence shown here is derived from an EMBL/GenBank/DDBJ whole genome shotgun (WGS) entry which is preliminary data.</text>
</comment>
<keyword evidence="2" id="KW-0723">Serine/threonine-protein kinase</keyword>
<evidence type="ECO:0000313" key="11">
    <source>
        <dbReference type="Proteomes" id="UP000784294"/>
    </source>
</evidence>
<dbReference type="InterPro" id="IPR008271">
    <property type="entry name" value="Ser/Thr_kinase_AS"/>
</dbReference>
<proteinExistence type="predicted"/>
<keyword evidence="4" id="KW-0547">Nucleotide-binding</keyword>
<protein>
    <recommendedName>
        <fullName evidence="1">non-specific serine/threonine protein kinase</fullName>
        <ecNumber evidence="1">2.7.11.1</ecNumber>
    </recommendedName>
</protein>
<dbReference type="PROSITE" id="PS50011">
    <property type="entry name" value="PROTEIN_KINASE_DOM"/>
    <property type="match status" value="1"/>
</dbReference>